<organism evidence="2 3">
    <name type="scientific">Seonamhaeicola sediminis</name>
    <dbReference type="NCBI Taxonomy" id="2528206"/>
    <lineage>
        <taxon>Bacteria</taxon>
        <taxon>Pseudomonadati</taxon>
        <taxon>Bacteroidota</taxon>
        <taxon>Flavobacteriia</taxon>
        <taxon>Flavobacteriales</taxon>
        <taxon>Flavobacteriaceae</taxon>
    </lineage>
</organism>
<feature type="transmembrane region" description="Helical" evidence="1">
    <location>
        <begin position="75"/>
        <end position="96"/>
    </location>
</feature>
<reference evidence="2 3" key="1">
    <citation type="submission" date="2019-07" db="EMBL/GenBank/DDBJ databases">
        <title>Seonamhaeicola sp. W255 draft genome.</title>
        <authorList>
            <person name="Zhang X.-Y."/>
            <person name="Zhang R."/>
            <person name="Zhong Y.-L."/>
            <person name="Du Z.-J."/>
        </authorList>
    </citation>
    <scope>NUCLEOTIDE SEQUENCE [LARGE SCALE GENOMIC DNA]</scope>
    <source>
        <strain evidence="2 3">W255</strain>
    </source>
</reference>
<dbReference type="OrthoDB" id="1143019at2"/>
<protein>
    <submittedName>
        <fullName evidence="2">DUF3667 domain-containing protein</fullName>
    </submittedName>
</protein>
<proteinExistence type="predicted"/>
<comment type="caution">
    <text evidence="2">The sequence shown here is derived from an EMBL/GenBank/DDBJ whole genome shotgun (WGS) entry which is preliminary data.</text>
</comment>
<evidence type="ECO:0000313" key="3">
    <source>
        <dbReference type="Proteomes" id="UP000295814"/>
    </source>
</evidence>
<feature type="transmembrane region" description="Helical" evidence="1">
    <location>
        <begin position="192"/>
        <end position="211"/>
    </location>
</feature>
<gene>
    <name evidence="2" type="ORF">E1J38_006915</name>
</gene>
<accession>A0A562YE49</accession>
<evidence type="ECO:0000256" key="1">
    <source>
        <dbReference type="SAM" id="Phobius"/>
    </source>
</evidence>
<dbReference type="Pfam" id="PF12412">
    <property type="entry name" value="DUF3667"/>
    <property type="match status" value="1"/>
</dbReference>
<sequence length="262" mass="30117">MNCRNCHAALRTDYSFCPDCGAKVVRNRITIKNLLYDFFERYFNLDNTFIKTLRHMIIKPQEVCGGYIAGVRKKYLNPISMLAIALTSSGFILFLMKKVAWGSIDFSKISYAQTSSGGSGTEKIMSATMEYSSLLYFLYIPIIALASYLVFNKKNYNYAEHFVISIYSLTNFSIISTIYAAILIIIDPQSYIDTALMYVVFMIFYCIYVAYKNSKYHKISLLWRVPVFWIVFFIGYMGVSIMSIIMLFVTGDISIEDFVPKN</sequence>
<dbReference type="EMBL" id="SMZJ02000004">
    <property type="protein sequence ID" value="TWO32596.1"/>
    <property type="molecule type" value="Genomic_DNA"/>
</dbReference>
<feature type="transmembrane region" description="Helical" evidence="1">
    <location>
        <begin position="163"/>
        <end position="186"/>
    </location>
</feature>
<evidence type="ECO:0000313" key="2">
    <source>
        <dbReference type="EMBL" id="TWO32596.1"/>
    </source>
</evidence>
<keyword evidence="1" id="KW-1133">Transmembrane helix</keyword>
<feature type="transmembrane region" description="Helical" evidence="1">
    <location>
        <begin position="223"/>
        <end position="249"/>
    </location>
</feature>
<keyword evidence="1" id="KW-0812">Transmembrane</keyword>
<keyword evidence="1" id="KW-0472">Membrane</keyword>
<name>A0A562YE49_9FLAO</name>
<dbReference type="Proteomes" id="UP000295814">
    <property type="component" value="Unassembled WGS sequence"/>
</dbReference>
<dbReference type="AlphaFoldDB" id="A0A562YE49"/>
<dbReference type="RefSeq" id="WP_133355319.1">
    <property type="nucleotide sequence ID" value="NZ_SMZJ02000004.1"/>
</dbReference>
<keyword evidence="3" id="KW-1185">Reference proteome</keyword>
<feature type="transmembrane region" description="Helical" evidence="1">
    <location>
        <begin position="133"/>
        <end position="151"/>
    </location>
</feature>
<dbReference type="InterPro" id="IPR022134">
    <property type="entry name" value="DUF3667"/>
</dbReference>